<dbReference type="NCBIfam" id="TIGR00129">
    <property type="entry name" value="fdhD_narQ"/>
    <property type="match status" value="1"/>
</dbReference>
<evidence type="ECO:0000256" key="2">
    <source>
        <dbReference type="ARBA" id="ARBA00023150"/>
    </source>
</evidence>
<dbReference type="GO" id="GO:0006777">
    <property type="term" value="P:Mo-molybdopterin cofactor biosynthetic process"/>
    <property type="evidence" value="ECO:0007669"/>
    <property type="project" value="UniProtKB-UniRule"/>
</dbReference>
<gene>
    <name evidence="3 5" type="primary">fdhD</name>
    <name evidence="5" type="ORF">GQF01_12380</name>
</gene>
<feature type="region of interest" description="Disordered" evidence="4">
    <location>
        <begin position="1"/>
        <end position="21"/>
    </location>
</feature>
<keyword evidence="6" id="KW-1185">Reference proteome</keyword>
<dbReference type="EMBL" id="WTUZ01000015">
    <property type="protein sequence ID" value="MZQ82902.1"/>
    <property type="molecule type" value="Genomic_DNA"/>
</dbReference>
<dbReference type="SUPFAM" id="SSF53927">
    <property type="entry name" value="Cytidine deaminase-like"/>
    <property type="match status" value="1"/>
</dbReference>
<comment type="function">
    <text evidence="3">Required for formate dehydrogenase (FDH) activity. Acts as a sulfur carrier protein that transfers sulfur from IscS to the molybdenum cofactor prior to its insertion into FDH.</text>
</comment>
<comment type="caution">
    <text evidence="3">Lacks conserved residue(s) required for the propagation of feature annotation.</text>
</comment>
<proteinExistence type="inferred from homology"/>
<dbReference type="PIRSF" id="PIRSF015626">
    <property type="entry name" value="FdhD"/>
    <property type="match status" value="1"/>
</dbReference>
<evidence type="ECO:0000256" key="4">
    <source>
        <dbReference type="SAM" id="MobiDB-lite"/>
    </source>
</evidence>
<dbReference type="InterPro" id="IPR016193">
    <property type="entry name" value="Cytidine_deaminase-like"/>
</dbReference>
<keyword evidence="1 3" id="KW-0963">Cytoplasm</keyword>
<dbReference type="Gene3D" id="3.40.140.10">
    <property type="entry name" value="Cytidine Deaminase, domain 2"/>
    <property type="match status" value="1"/>
</dbReference>
<dbReference type="PANTHER" id="PTHR30592">
    <property type="entry name" value="FORMATE DEHYDROGENASE"/>
    <property type="match status" value="1"/>
</dbReference>
<dbReference type="InterPro" id="IPR003786">
    <property type="entry name" value="FdhD"/>
</dbReference>
<sequence length="282" mass="31423">MDNEQDQVESVSPAGSAESGLSSTTTWSIYRYNGTEILPQEDTIATETPLTIKVDGEEFATLVYTPTDTVDLVTGFLASEGLIRFVDQIESLTLEVERGFAHVKLRHLHQLSRQMVSKRFIGSCCGKSRQFYFHNDARTAKTVRTELQITVQQCFHLMNLMQEQSADFRATGGLHNAALCTADELLLSRSDIGRHNALDKIYGHLLRHRISVRDKIIAFSGRVSSEVTLKAAKIGVGILLSKSAPTDLALRLAQDLGITVVGFIRRDQLTVYTHPQRITECR</sequence>
<keyword evidence="5" id="KW-0808">Transferase</keyword>
<dbReference type="GO" id="GO:0005737">
    <property type="term" value="C:cytoplasm"/>
    <property type="evidence" value="ECO:0007669"/>
    <property type="project" value="UniProtKB-SubCell"/>
</dbReference>
<evidence type="ECO:0000313" key="5">
    <source>
        <dbReference type="EMBL" id="MZQ82902.1"/>
    </source>
</evidence>
<feature type="active site" description="Cysteine persulfide intermediate" evidence="3">
    <location>
        <position position="125"/>
    </location>
</feature>
<evidence type="ECO:0000256" key="1">
    <source>
        <dbReference type="ARBA" id="ARBA00022490"/>
    </source>
</evidence>
<protein>
    <recommendedName>
        <fullName evidence="3">Sulfur carrier protein FdhD</fullName>
    </recommendedName>
</protein>
<dbReference type="PANTHER" id="PTHR30592:SF1">
    <property type="entry name" value="SULFUR CARRIER PROTEIN FDHD"/>
    <property type="match status" value="1"/>
</dbReference>
<comment type="caution">
    <text evidence="5">The sequence shown here is derived from an EMBL/GenBank/DDBJ whole genome shotgun (WGS) entry which is preliminary data.</text>
</comment>
<dbReference type="HAMAP" id="MF_00187">
    <property type="entry name" value="FdhD"/>
    <property type="match status" value="1"/>
</dbReference>
<accession>A0A6L8UZN3</accession>
<name>A0A6L8UZN3_9BACL</name>
<comment type="similarity">
    <text evidence="3">Belongs to the FdhD family.</text>
</comment>
<dbReference type="Pfam" id="PF02634">
    <property type="entry name" value="FdhD-NarQ"/>
    <property type="match status" value="1"/>
</dbReference>
<dbReference type="RefSeq" id="WP_161407064.1">
    <property type="nucleotide sequence ID" value="NZ_WTUZ01000015.1"/>
</dbReference>
<reference evidence="5 6" key="1">
    <citation type="submission" date="2019-12" db="EMBL/GenBank/DDBJ databases">
        <title>Paenibacillus sp. nov. sp. isolated from soil.</title>
        <authorList>
            <person name="Kim J."/>
            <person name="Jeong S.E."/>
            <person name="Jung H.S."/>
            <person name="Jeon C.O."/>
        </authorList>
    </citation>
    <scope>NUCLEOTIDE SEQUENCE [LARGE SCALE GENOMIC DNA]</scope>
    <source>
        <strain evidence="5 6">5J-6</strain>
    </source>
</reference>
<organism evidence="5 6">
    <name type="scientific">Paenibacillus silvestris</name>
    <dbReference type="NCBI Taxonomy" id="2606219"/>
    <lineage>
        <taxon>Bacteria</taxon>
        <taxon>Bacillati</taxon>
        <taxon>Bacillota</taxon>
        <taxon>Bacilli</taxon>
        <taxon>Bacillales</taxon>
        <taxon>Paenibacillaceae</taxon>
        <taxon>Paenibacillus</taxon>
    </lineage>
</organism>
<keyword evidence="2 3" id="KW-0501">Molybdenum cofactor biosynthesis</keyword>
<dbReference type="GO" id="GO:0016783">
    <property type="term" value="F:sulfurtransferase activity"/>
    <property type="evidence" value="ECO:0007669"/>
    <property type="project" value="InterPro"/>
</dbReference>
<dbReference type="Gene3D" id="3.10.20.10">
    <property type="match status" value="1"/>
</dbReference>
<evidence type="ECO:0000313" key="6">
    <source>
        <dbReference type="Proteomes" id="UP000481087"/>
    </source>
</evidence>
<comment type="subcellular location">
    <subcellularLocation>
        <location evidence="3">Cytoplasm</location>
    </subcellularLocation>
</comment>
<dbReference type="Proteomes" id="UP000481087">
    <property type="component" value="Unassembled WGS sequence"/>
</dbReference>
<dbReference type="GO" id="GO:0097163">
    <property type="term" value="F:sulfur carrier activity"/>
    <property type="evidence" value="ECO:0007669"/>
    <property type="project" value="UniProtKB-UniRule"/>
</dbReference>
<evidence type="ECO:0000256" key="3">
    <source>
        <dbReference type="HAMAP-Rule" id="MF_00187"/>
    </source>
</evidence>
<dbReference type="AlphaFoldDB" id="A0A6L8UZN3"/>